<reference evidence="1" key="1">
    <citation type="submission" date="2022-01" db="UniProtKB">
        <authorList>
            <consortium name="EnsemblMetazoa"/>
        </authorList>
    </citation>
    <scope>IDENTIFICATION</scope>
</reference>
<dbReference type="RefSeq" id="XP_024084236.1">
    <property type="nucleotide sequence ID" value="XM_024228468.1"/>
</dbReference>
<dbReference type="AlphaFoldDB" id="A0A8I6SM43"/>
<name>A0A8I6SM43_CIMLE</name>
<dbReference type="Proteomes" id="UP000494040">
    <property type="component" value="Unassembled WGS sequence"/>
</dbReference>
<dbReference type="GeneID" id="112127452"/>
<keyword evidence="2" id="KW-1185">Reference proteome</keyword>
<dbReference type="KEGG" id="clec:112127452"/>
<evidence type="ECO:0000313" key="2">
    <source>
        <dbReference type="Proteomes" id="UP000494040"/>
    </source>
</evidence>
<sequence length="171" mass="19528">MTKLQKTLFKNLLTLPRIIYIYSAKKLTSQSIWASCSTSSAPKSAKQDRFFLVTIDSTSELTGDSLMSESEEAPLNAAQDCPAPEAWMGITTTWQRKQELKGYIVLTSLASSPCERLLDQFCFSTQIYITSFFRSSFHPSFFSFFLFGLRSRRDLTVDHVHVRSYLIPHFV</sequence>
<proteinExistence type="predicted"/>
<accession>A0A8I6SM43</accession>
<evidence type="ECO:0000313" key="1">
    <source>
        <dbReference type="EnsemblMetazoa" id="XP_024084236.1"/>
    </source>
</evidence>
<organism evidence="1 2">
    <name type="scientific">Cimex lectularius</name>
    <name type="common">Bed bug</name>
    <name type="synonym">Acanthia lectularia</name>
    <dbReference type="NCBI Taxonomy" id="79782"/>
    <lineage>
        <taxon>Eukaryota</taxon>
        <taxon>Metazoa</taxon>
        <taxon>Ecdysozoa</taxon>
        <taxon>Arthropoda</taxon>
        <taxon>Hexapoda</taxon>
        <taxon>Insecta</taxon>
        <taxon>Pterygota</taxon>
        <taxon>Neoptera</taxon>
        <taxon>Paraneoptera</taxon>
        <taxon>Hemiptera</taxon>
        <taxon>Heteroptera</taxon>
        <taxon>Panheteroptera</taxon>
        <taxon>Cimicomorpha</taxon>
        <taxon>Cimicidae</taxon>
        <taxon>Cimex</taxon>
    </lineage>
</organism>
<dbReference type="EnsemblMetazoa" id="XM_024228468.1">
    <property type="protein sequence ID" value="XP_024084236.1"/>
    <property type="gene ID" value="LOC112127452"/>
</dbReference>
<protein>
    <submittedName>
        <fullName evidence="1">Uncharacterized protein</fullName>
    </submittedName>
</protein>